<sequence>MSAVLQTVLWSLFIASSLPVGVGEQREHGQQQHERQEQADAKCARRATSCTGKTPVAVNRVTDHFIGKRTYKLFIPPTYSPSVPAPVILSFHGRTKTADRQLALDKLTSPFFNNDTIVVYPNGINNTWEGVPLVTTDDRGFTAAILDTLEREHCIDTARIYATGKSQGGGLVGQLACDPVLSKRIAAFAPVAGAFYIDHNNLTHRANHSNNLVIADGDSKQQRQNQKKLTRCAPEEMEIPCTPGRRKIPIIEFQGGADQIIPYGGGPRRRGCLPAIPHWVRGWAARNGLDARRNVSRGLGVGVNGEGSEAAVVYEFGEGSERGLVTHVYCGDRVGHSWPSTRPNADSKENGDARAGFNASAVMMGFFGRWALC</sequence>
<reference evidence="11" key="2">
    <citation type="submission" date="2023-06" db="EMBL/GenBank/DDBJ databases">
        <authorList>
            <consortium name="Lawrence Berkeley National Laboratory"/>
            <person name="Haridas S."/>
            <person name="Hensen N."/>
            <person name="Bonometti L."/>
            <person name="Westerberg I."/>
            <person name="Brannstrom I.O."/>
            <person name="Guillou S."/>
            <person name="Cros-Aarteil S."/>
            <person name="Calhoun S."/>
            <person name="Kuo A."/>
            <person name="Mondo S."/>
            <person name="Pangilinan J."/>
            <person name="Riley R."/>
            <person name="Labutti K."/>
            <person name="Andreopoulos B."/>
            <person name="Lipzen A."/>
            <person name="Chen C."/>
            <person name="Yanf M."/>
            <person name="Daum C."/>
            <person name="Ng V."/>
            <person name="Clum A."/>
            <person name="Steindorff A."/>
            <person name="Ohm R."/>
            <person name="Martin F."/>
            <person name="Silar P."/>
            <person name="Natvig D."/>
            <person name="Lalanne C."/>
            <person name="Gautier V."/>
            <person name="Ament-Velasquez S.L."/>
            <person name="Kruys A."/>
            <person name="Hutchinson M.I."/>
            <person name="Powell A.J."/>
            <person name="Barry K."/>
            <person name="Miller A.N."/>
            <person name="Grigoriev I.V."/>
            <person name="Debuchy R."/>
            <person name="Gladieux P."/>
            <person name="Thoren M.H."/>
            <person name="Johannesson H."/>
        </authorList>
    </citation>
    <scope>NUCLEOTIDE SEQUENCE</scope>
    <source>
        <strain evidence="11">SMH4131-1</strain>
    </source>
</reference>
<dbReference type="InterPro" id="IPR043595">
    <property type="entry name" value="FaeB/C/D"/>
</dbReference>
<evidence type="ECO:0000256" key="7">
    <source>
        <dbReference type="ARBA" id="ARBA00023277"/>
    </source>
</evidence>
<reference evidence="11" key="1">
    <citation type="journal article" date="2023" name="Mol. Phylogenet. Evol.">
        <title>Genome-scale phylogeny and comparative genomics of the fungal order Sordariales.</title>
        <authorList>
            <person name="Hensen N."/>
            <person name="Bonometti L."/>
            <person name="Westerberg I."/>
            <person name="Brannstrom I.O."/>
            <person name="Guillou S."/>
            <person name="Cros-Aarteil S."/>
            <person name="Calhoun S."/>
            <person name="Haridas S."/>
            <person name="Kuo A."/>
            <person name="Mondo S."/>
            <person name="Pangilinan J."/>
            <person name="Riley R."/>
            <person name="LaButti K."/>
            <person name="Andreopoulos B."/>
            <person name="Lipzen A."/>
            <person name="Chen C."/>
            <person name="Yan M."/>
            <person name="Daum C."/>
            <person name="Ng V."/>
            <person name="Clum A."/>
            <person name="Steindorff A."/>
            <person name="Ohm R.A."/>
            <person name="Martin F."/>
            <person name="Silar P."/>
            <person name="Natvig D.O."/>
            <person name="Lalanne C."/>
            <person name="Gautier V."/>
            <person name="Ament-Velasquez S.L."/>
            <person name="Kruys A."/>
            <person name="Hutchinson M.I."/>
            <person name="Powell A.J."/>
            <person name="Barry K."/>
            <person name="Miller A.N."/>
            <person name="Grigoriev I.V."/>
            <person name="Debuchy R."/>
            <person name="Gladieux P."/>
            <person name="Hiltunen Thoren M."/>
            <person name="Johannesson H."/>
        </authorList>
    </citation>
    <scope>NUCLEOTIDE SEQUENCE</scope>
    <source>
        <strain evidence="11">SMH4131-1</strain>
    </source>
</reference>
<evidence type="ECO:0000256" key="2">
    <source>
        <dbReference type="ARBA" id="ARBA00013091"/>
    </source>
</evidence>
<dbReference type="PANTHER" id="PTHR38050:SF2">
    <property type="entry name" value="FERULOYL ESTERASE C-RELATED"/>
    <property type="match status" value="1"/>
</dbReference>
<evidence type="ECO:0000256" key="6">
    <source>
        <dbReference type="ARBA" id="ARBA00022801"/>
    </source>
</evidence>
<dbReference type="SUPFAM" id="SSF53474">
    <property type="entry name" value="alpha/beta-Hydrolases"/>
    <property type="match status" value="1"/>
</dbReference>
<evidence type="ECO:0000256" key="9">
    <source>
        <dbReference type="ARBA" id="ARBA00034075"/>
    </source>
</evidence>
<proteinExistence type="predicted"/>
<accession>A0AAE0IYV8</accession>
<evidence type="ECO:0000256" key="1">
    <source>
        <dbReference type="ARBA" id="ARBA00004613"/>
    </source>
</evidence>
<evidence type="ECO:0000256" key="10">
    <source>
        <dbReference type="SAM" id="SignalP"/>
    </source>
</evidence>
<dbReference type="EMBL" id="JAUEPO010000002">
    <property type="protein sequence ID" value="KAK3333447.1"/>
    <property type="molecule type" value="Genomic_DNA"/>
</dbReference>
<keyword evidence="12" id="KW-1185">Reference proteome</keyword>
<dbReference type="GO" id="GO:0045493">
    <property type="term" value="P:xylan catabolic process"/>
    <property type="evidence" value="ECO:0007669"/>
    <property type="project" value="UniProtKB-KW"/>
</dbReference>
<feature type="signal peptide" evidence="10">
    <location>
        <begin position="1"/>
        <end position="23"/>
    </location>
</feature>
<evidence type="ECO:0000313" key="12">
    <source>
        <dbReference type="Proteomes" id="UP001286456"/>
    </source>
</evidence>
<dbReference type="Proteomes" id="UP001286456">
    <property type="component" value="Unassembled WGS sequence"/>
</dbReference>
<keyword evidence="7" id="KW-0119">Carbohydrate metabolism</keyword>
<evidence type="ECO:0000256" key="4">
    <source>
        <dbReference type="ARBA" id="ARBA00022651"/>
    </source>
</evidence>
<evidence type="ECO:0000313" key="11">
    <source>
        <dbReference type="EMBL" id="KAK3333447.1"/>
    </source>
</evidence>
<dbReference type="AlphaFoldDB" id="A0AAE0IYV8"/>
<gene>
    <name evidence="11" type="ORF">B0T19DRAFT_440206</name>
</gene>
<dbReference type="EC" id="3.1.1.73" evidence="2"/>
<keyword evidence="6" id="KW-0378">Hydrolase</keyword>
<protein>
    <recommendedName>
        <fullName evidence="2">feruloyl esterase</fullName>
        <ecNumber evidence="2">3.1.1.73</ecNumber>
    </recommendedName>
</protein>
<organism evidence="11 12">
    <name type="scientific">Cercophora scortea</name>
    <dbReference type="NCBI Taxonomy" id="314031"/>
    <lineage>
        <taxon>Eukaryota</taxon>
        <taxon>Fungi</taxon>
        <taxon>Dikarya</taxon>
        <taxon>Ascomycota</taxon>
        <taxon>Pezizomycotina</taxon>
        <taxon>Sordariomycetes</taxon>
        <taxon>Sordariomycetidae</taxon>
        <taxon>Sordariales</taxon>
        <taxon>Lasiosphaeriaceae</taxon>
        <taxon>Cercophora</taxon>
    </lineage>
</organism>
<keyword evidence="4" id="KW-0858">Xylan degradation</keyword>
<name>A0AAE0IYV8_9PEZI</name>
<dbReference type="Gene3D" id="3.40.50.1820">
    <property type="entry name" value="alpha/beta hydrolase"/>
    <property type="match status" value="1"/>
</dbReference>
<dbReference type="GO" id="GO:0030600">
    <property type="term" value="F:feruloyl esterase activity"/>
    <property type="evidence" value="ECO:0007669"/>
    <property type="project" value="UniProtKB-EC"/>
</dbReference>
<comment type="catalytic activity">
    <reaction evidence="9">
        <text>feruloyl-polysaccharide + H2O = ferulate + polysaccharide.</text>
        <dbReference type="EC" id="3.1.1.73"/>
    </reaction>
</comment>
<keyword evidence="5 10" id="KW-0732">Signal</keyword>
<keyword evidence="3" id="KW-0964">Secreted</keyword>
<dbReference type="PANTHER" id="PTHR38050">
    <property type="match status" value="1"/>
</dbReference>
<comment type="subcellular location">
    <subcellularLocation>
        <location evidence="1">Secreted</location>
    </subcellularLocation>
</comment>
<evidence type="ECO:0000256" key="8">
    <source>
        <dbReference type="ARBA" id="ARBA00023326"/>
    </source>
</evidence>
<evidence type="ECO:0000256" key="5">
    <source>
        <dbReference type="ARBA" id="ARBA00022729"/>
    </source>
</evidence>
<dbReference type="InterPro" id="IPR029058">
    <property type="entry name" value="AB_hydrolase_fold"/>
</dbReference>
<feature type="chain" id="PRO_5041917406" description="feruloyl esterase" evidence="10">
    <location>
        <begin position="24"/>
        <end position="373"/>
    </location>
</feature>
<comment type="caution">
    <text evidence="11">The sequence shown here is derived from an EMBL/GenBank/DDBJ whole genome shotgun (WGS) entry which is preliminary data.</text>
</comment>
<keyword evidence="8" id="KW-0624">Polysaccharide degradation</keyword>
<dbReference type="GO" id="GO:0005576">
    <property type="term" value="C:extracellular region"/>
    <property type="evidence" value="ECO:0007669"/>
    <property type="project" value="UniProtKB-SubCell"/>
</dbReference>
<evidence type="ECO:0000256" key="3">
    <source>
        <dbReference type="ARBA" id="ARBA00022525"/>
    </source>
</evidence>